<comment type="caution">
    <text evidence="2">The sequence shown here is derived from an EMBL/GenBank/DDBJ whole genome shotgun (WGS) entry which is preliminary data.</text>
</comment>
<accession>A0AAW0CMM1</accession>
<dbReference type="Proteomes" id="UP001383192">
    <property type="component" value="Unassembled WGS sequence"/>
</dbReference>
<feature type="region of interest" description="Disordered" evidence="1">
    <location>
        <begin position="47"/>
        <end position="294"/>
    </location>
</feature>
<organism evidence="2 3">
    <name type="scientific">Paramarasmius palmivorus</name>
    <dbReference type="NCBI Taxonomy" id="297713"/>
    <lineage>
        <taxon>Eukaryota</taxon>
        <taxon>Fungi</taxon>
        <taxon>Dikarya</taxon>
        <taxon>Basidiomycota</taxon>
        <taxon>Agaricomycotina</taxon>
        <taxon>Agaricomycetes</taxon>
        <taxon>Agaricomycetidae</taxon>
        <taxon>Agaricales</taxon>
        <taxon>Marasmiineae</taxon>
        <taxon>Marasmiaceae</taxon>
        <taxon>Paramarasmius</taxon>
    </lineage>
</organism>
<feature type="compositionally biased region" description="Acidic residues" evidence="1">
    <location>
        <begin position="310"/>
        <end position="319"/>
    </location>
</feature>
<feature type="region of interest" description="Disordered" evidence="1">
    <location>
        <begin position="310"/>
        <end position="342"/>
    </location>
</feature>
<dbReference type="AlphaFoldDB" id="A0AAW0CMM1"/>
<evidence type="ECO:0000256" key="1">
    <source>
        <dbReference type="SAM" id="MobiDB-lite"/>
    </source>
</evidence>
<reference evidence="2 3" key="1">
    <citation type="submission" date="2024-01" db="EMBL/GenBank/DDBJ databases">
        <title>A draft genome for a cacao thread blight-causing isolate of Paramarasmius palmivorus.</title>
        <authorList>
            <person name="Baruah I.K."/>
            <person name="Bukari Y."/>
            <person name="Amoako-Attah I."/>
            <person name="Meinhardt L.W."/>
            <person name="Bailey B.A."/>
            <person name="Cohen S.P."/>
        </authorList>
    </citation>
    <scope>NUCLEOTIDE SEQUENCE [LARGE SCALE GENOMIC DNA]</scope>
    <source>
        <strain evidence="2 3">GH-12</strain>
    </source>
</reference>
<feature type="compositionally biased region" description="Basic and acidic residues" evidence="1">
    <location>
        <begin position="184"/>
        <end position="193"/>
    </location>
</feature>
<name>A0AAW0CMM1_9AGAR</name>
<dbReference type="EMBL" id="JAYKXP010000038">
    <property type="protein sequence ID" value="KAK7040138.1"/>
    <property type="molecule type" value="Genomic_DNA"/>
</dbReference>
<gene>
    <name evidence="2" type="ORF">VNI00_009944</name>
</gene>
<feature type="compositionally biased region" description="Basic and acidic residues" evidence="1">
    <location>
        <begin position="123"/>
        <end position="132"/>
    </location>
</feature>
<feature type="region of interest" description="Disordered" evidence="1">
    <location>
        <begin position="1"/>
        <end position="22"/>
    </location>
</feature>
<protein>
    <submittedName>
        <fullName evidence="2">Uncharacterized protein</fullName>
    </submittedName>
</protein>
<proteinExistence type="predicted"/>
<feature type="compositionally biased region" description="Basic and acidic residues" evidence="1">
    <location>
        <begin position="224"/>
        <end position="247"/>
    </location>
</feature>
<evidence type="ECO:0000313" key="2">
    <source>
        <dbReference type="EMBL" id="KAK7040138.1"/>
    </source>
</evidence>
<keyword evidence="3" id="KW-1185">Reference proteome</keyword>
<sequence>MAPRSTKKSAPVVTSDDERSDSSIVYVRSGIAPKGKPVSKVIAFGEVTSDDDVEVVEKKRKPSSSSPTKARRLRSASPVEAKPRAHSSDEEEVDITPIGKASAASGRILTRDLVAEPRTPSRSRVDSVEKSPSKRPQRTPRPTEKALYQPDTPTTTLIENDSDVSYRPGRGDPKSRRRASTSAVKKETRKPARDAVAADTPVQLRELTDSEDDLPSVSSVLRRKVAEPKTPERKTSGVKAFAKEPLRNKPVRSCVSDAAAKDEEDVAATSSDGLGSERAAASPSKPLRSRKPGRDSIEWDYEALAAIGGEDSDIADDNGETPRANSSRGPPMNVDSPQQNAEDVCQPTDALTLPSLVDEDLVHPDLLKMYSELLWLNELKRCHFMGFGRALNMYDDFVPIGYDKVLDKVDSVVRKKLKRAMGFVSAPPVFNPVRFPMKDFVRGWDCLALPIQEGPGNAIWVLPGICVGSFLSEGVSFGNESVKQVHIQCFENDWEIYQSNIGTFYDSEVCHVSGRPDALVFSTKKSTFPAAKVGKFDDLPRADTSSLKSTSYSNKKCAAKKAAKPTNVMHPRGPAFRRFEEGIPVYDGRSLPGTMGFKFDAEGWQNYESLPRYPRAEIAHNSLVVVAHTIHGFRGDKVRYNTVLLHALFVIVLGDVALNAPGDASST</sequence>
<evidence type="ECO:0000313" key="3">
    <source>
        <dbReference type="Proteomes" id="UP001383192"/>
    </source>
</evidence>